<feature type="compositionally biased region" description="Basic and acidic residues" evidence="1">
    <location>
        <begin position="32"/>
        <end position="42"/>
    </location>
</feature>
<dbReference type="Proteomes" id="UP000001307">
    <property type="component" value="Unassembled WGS sequence"/>
</dbReference>
<protein>
    <submittedName>
        <fullName evidence="2">Uncharacterized protein</fullName>
    </submittedName>
</protein>
<keyword evidence="3" id="KW-1185">Reference proteome</keyword>
<feature type="compositionally biased region" description="Polar residues" evidence="1">
    <location>
        <begin position="1"/>
        <end position="10"/>
    </location>
</feature>
<evidence type="ECO:0000256" key="1">
    <source>
        <dbReference type="SAM" id="MobiDB-lite"/>
    </source>
</evidence>
<feature type="region of interest" description="Disordered" evidence="1">
    <location>
        <begin position="1"/>
        <end position="99"/>
    </location>
</feature>
<evidence type="ECO:0000313" key="3">
    <source>
        <dbReference type="Proteomes" id="UP000001307"/>
    </source>
</evidence>
<evidence type="ECO:0000313" key="2">
    <source>
        <dbReference type="EMBL" id="CBY22231.1"/>
    </source>
</evidence>
<sequence length="479" mass="53111">MVGSLRSGNSGAELAPKARPVKGTKIIADSLNPHEENSKEHGAIANTKLEPAVEESPLLTPPDITVNLPESPDNGEQAAEKPNSPAMVMDRSDPRSDQDSWVTLEAVEQTEKEGRKTRKTEAISAFRELLGRRIDGGRQLFNKEVMAALGKLEDVREWAEMLLNQEQNSPSEVYPGGRGLEPVLVREMEDTLVKMGSLEIDETLTHKNVAGITALIGQILGKQGGADLKALFQFAKTSRSSYIELNQDPSNLENDDRLIVELRAAVELARKLNTSGRETTESLDLRQVIRGQARAAMACAWSIITALALPLKERGRTVLEARWNTIHEHTERFAWLATQVLGINFNLIIRLKAWLADANGPRISRNSLQDRLIRLRGILLPQSSSEMQNKEAYVQMGLQDIDAAEFAGWAEAIPDTETTPLADFLPGTPSGERSEEKLESTLEEYVPALKKKKSSAYVDRMIDEIMENEQNALNDFMIE</sequence>
<accession>E4WXY7</accession>
<organism evidence="2">
    <name type="scientific">Oikopleura dioica</name>
    <name type="common">Tunicate</name>
    <dbReference type="NCBI Taxonomy" id="34765"/>
    <lineage>
        <taxon>Eukaryota</taxon>
        <taxon>Metazoa</taxon>
        <taxon>Chordata</taxon>
        <taxon>Tunicata</taxon>
        <taxon>Appendicularia</taxon>
        <taxon>Copelata</taxon>
        <taxon>Oikopleuridae</taxon>
        <taxon>Oikopleura</taxon>
    </lineage>
</organism>
<dbReference type="AlphaFoldDB" id="E4WXY7"/>
<reference evidence="2" key="1">
    <citation type="journal article" date="2010" name="Science">
        <title>Plasticity of animal genome architecture unmasked by rapid evolution of a pelagic tunicate.</title>
        <authorList>
            <person name="Denoeud F."/>
            <person name="Henriet S."/>
            <person name="Mungpakdee S."/>
            <person name="Aury J.M."/>
            <person name="Da Silva C."/>
            <person name="Brinkmann H."/>
            <person name="Mikhaleva J."/>
            <person name="Olsen L.C."/>
            <person name="Jubin C."/>
            <person name="Canestro C."/>
            <person name="Bouquet J.M."/>
            <person name="Danks G."/>
            <person name="Poulain J."/>
            <person name="Campsteijn C."/>
            <person name="Adamski M."/>
            <person name="Cross I."/>
            <person name="Yadetie F."/>
            <person name="Muffato M."/>
            <person name="Louis A."/>
            <person name="Butcher S."/>
            <person name="Tsagkogeorga G."/>
            <person name="Konrad A."/>
            <person name="Singh S."/>
            <person name="Jensen M.F."/>
            <person name="Cong E.H."/>
            <person name="Eikeseth-Otteraa H."/>
            <person name="Noel B."/>
            <person name="Anthouard V."/>
            <person name="Porcel B.M."/>
            <person name="Kachouri-Lafond R."/>
            <person name="Nishino A."/>
            <person name="Ugolini M."/>
            <person name="Chourrout P."/>
            <person name="Nishida H."/>
            <person name="Aasland R."/>
            <person name="Huzurbazar S."/>
            <person name="Westhof E."/>
            <person name="Delsuc F."/>
            <person name="Lehrach H."/>
            <person name="Reinhardt R."/>
            <person name="Weissenbach J."/>
            <person name="Roy S.W."/>
            <person name="Artiguenave F."/>
            <person name="Postlethwait J.H."/>
            <person name="Manak J.R."/>
            <person name="Thompson E.M."/>
            <person name="Jaillon O."/>
            <person name="Du Pasquier L."/>
            <person name="Boudinot P."/>
            <person name="Liberles D.A."/>
            <person name="Volff J.N."/>
            <person name="Philippe H."/>
            <person name="Lenhard B."/>
            <person name="Roest Crollius H."/>
            <person name="Wincker P."/>
            <person name="Chourrout D."/>
        </authorList>
    </citation>
    <scope>NUCLEOTIDE SEQUENCE [LARGE SCALE GENOMIC DNA]</scope>
</reference>
<dbReference type="InParanoid" id="E4WXY7"/>
<dbReference type="EMBL" id="FN653018">
    <property type="protein sequence ID" value="CBY22231.1"/>
    <property type="molecule type" value="Genomic_DNA"/>
</dbReference>
<gene>
    <name evidence="2" type="ORF">GSOID_T00011784001</name>
</gene>
<proteinExistence type="predicted"/>
<name>E4WXY7_OIKDI</name>